<organism evidence="1 2">
    <name type="scientific">Cupriavidus metallidurans</name>
    <dbReference type="NCBI Taxonomy" id="119219"/>
    <lineage>
        <taxon>Bacteria</taxon>
        <taxon>Pseudomonadati</taxon>
        <taxon>Pseudomonadota</taxon>
        <taxon>Betaproteobacteria</taxon>
        <taxon>Burkholderiales</taxon>
        <taxon>Burkholderiaceae</taxon>
        <taxon>Cupriavidus</taxon>
    </lineage>
</organism>
<dbReference type="Gene3D" id="3.90.1720.10">
    <property type="entry name" value="endopeptidase domain like (from Nostoc punctiforme)"/>
    <property type="match status" value="1"/>
</dbReference>
<evidence type="ECO:0000313" key="1">
    <source>
        <dbReference type="EMBL" id="QBP09865.1"/>
    </source>
</evidence>
<dbReference type="EMBL" id="CP037900">
    <property type="protein sequence ID" value="QBP09865.1"/>
    <property type="molecule type" value="Genomic_DNA"/>
</dbReference>
<name>A0A482IL81_9BURK</name>
<proteinExistence type="predicted"/>
<reference evidence="1 2" key="1">
    <citation type="submission" date="2019-03" db="EMBL/GenBank/DDBJ databases">
        <title>Comparative insights into the high quality Complete genome sequence of highly metal resistant Cupriavidus metallidurans strain BS1 isolated from a gold-copper mine.</title>
        <authorList>
            <person name="Mazhar H.S."/>
            <person name="Rensing C."/>
        </authorList>
    </citation>
    <scope>NUCLEOTIDE SEQUENCE [LARGE SCALE GENOMIC DNA]</scope>
    <source>
        <strain evidence="1 2">BS1</strain>
    </source>
</reference>
<dbReference type="OrthoDB" id="95478at2"/>
<dbReference type="InterPro" id="IPR038765">
    <property type="entry name" value="Papain-like_cys_pep_sf"/>
</dbReference>
<dbReference type="AlphaFoldDB" id="A0A482IL81"/>
<dbReference type="SUPFAM" id="SSF54001">
    <property type="entry name" value="Cysteine proteinases"/>
    <property type="match status" value="1"/>
</dbReference>
<protein>
    <recommendedName>
        <fullName evidence="3">Enoyl-CoA hydratase</fullName>
    </recommendedName>
</protein>
<accession>A0A482IL81</accession>
<sequence length="153" mass="17596">MQIAFYRGRKRWLDRLIQWWSRGPYSHCELVLEKAPNGTHVCASSSWVDGGVRMKAIDLSGPAWVVVDVPVSLDTVRQAEEWFRRHDGEGYDILGLVGMVLRTRNRADGKRWFCSEAVAAALGWSEPWRLDPTTLNYVLAWRWMPIGDPTPRL</sequence>
<evidence type="ECO:0008006" key="3">
    <source>
        <dbReference type="Google" id="ProtNLM"/>
    </source>
</evidence>
<gene>
    <name evidence="1" type="ORF">DDF84_008870</name>
</gene>
<evidence type="ECO:0000313" key="2">
    <source>
        <dbReference type="Proteomes" id="UP000253772"/>
    </source>
</evidence>
<dbReference type="RefSeq" id="WP_017513059.1">
    <property type="nucleotide sequence ID" value="NZ_CP037900.1"/>
</dbReference>
<dbReference type="Proteomes" id="UP000253772">
    <property type="component" value="Chromosome c1"/>
</dbReference>